<reference evidence="2" key="1">
    <citation type="journal article" date="2020" name="mSystems">
        <title>Genome- and Community-Level Interaction Insights into Carbon Utilization and Element Cycling Functions of Hydrothermarchaeota in Hydrothermal Sediment.</title>
        <authorList>
            <person name="Zhou Z."/>
            <person name="Liu Y."/>
            <person name="Xu W."/>
            <person name="Pan J."/>
            <person name="Luo Z.H."/>
            <person name="Li M."/>
        </authorList>
    </citation>
    <scope>NUCLEOTIDE SEQUENCE [LARGE SCALE GENOMIC DNA]</scope>
    <source>
        <strain evidence="2">SpSt-402</strain>
    </source>
</reference>
<gene>
    <name evidence="2" type="ORF">ENR47_04495</name>
</gene>
<evidence type="ECO:0000256" key="1">
    <source>
        <dbReference type="SAM" id="Phobius"/>
    </source>
</evidence>
<proteinExistence type="predicted"/>
<sequence>MQYSVHPPTPFLNRHRHNLLPEWSCGISSVLIVIQYAGCALVERTERTEARKNQLRQNFLELADAIAIRLHCLGYLVDMFDPKTGFPISSKPGVIKLDDVAVVHSCLGYSVMQVEGCSILLHPNWGTAIYPSVILSSATPEVVTQVASSVIRGGWAESSSLRRERSEYHHSFMGCGSLIQ</sequence>
<dbReference type="PANTHER" id="PTHR13192:SF3">
    <property type="entry name" value="COBALAMIN TRAFFICKING PROTEIN CBLD"/>
    <property type="match status" value="1"/>
</dbReference>
<dbReference type="PANTHER" id="PTHR13192">
    <property type="entry name" value="MY011 PROTEIN"/>
    <property type="match status" value="1"/>
</dbReference>
<protein>
    <submittedName>
        <fullName evidence="2">Methylmalonic aciduria and homocystinuria type D protein</fullName>
    </submittedName>
</protein>
<keyword evidence="1" id="KW-0472">Membrane</keyword>
<feature type="transmembrane region" description="Helical" evidence="1">
    <location>
        <begin position="20"/>
        <end position="42"/>
    </location>
</feature>
<dbReference type="AlphaFoldDB" id="A0A832M2P8"/>
<keyword evidence="1" id="KW-0812">Transmembrane</keyword>
<dbReference type="InterPro" id="IPR019362">
    <property type="entry name" value="MMADHC"/>
</dbReference>
<accession>A0A832M2P8</accession>
<dbReference type="Pfam" id="PF10229">
    <property type="entry name" value="MMADHC"/>
    <property type="match status" value="1"/>
</dbReference>
<evidence type="ECO:0000313" key="2">
    <source>
        <dbReference type="EMBL" id="HGW93530.1"/>
    </source>
</evidence>
<comment type="caution">
    <text evidence="2">The sequence shown here is derived from an EMBL/GenBank/DDBJ whole genome shotgun (WGS) entry which is preliminary data.</text>
</comment>
<dbReference type="GO" id="GO:0009235">
    <property type="term" value="P:cobalamin metabolic process"/>
    <property type="evidence" value="ECO:0007669"/>
    <property type="project" value="InterPro"/>
</dbReference>
<dbReference type="EMBL" id="DSRD01000292">
    <property type="protein sequence ID" value="HGW93530.1"/>
    <property type="molecule type" value="Genomic_DNA"/>
</dbReference>
<name>A0A832M2P8_9CYAN</name>
<keyword evidence="1" id="KW-1133">Transmembrane helix</keyword>
<organism evidence="2">
    <name type="scientific">Oscillatoriales cyanobacterium SpSt-402</name>
    <dbReference type="NCBI Taxonomy" id="2282168"/>
    <lineage>
        <taxon>Bacteria</taxon>
        <taxon>Bacillati</taxon>
        <taxon>Cyanobacteriota</taxon>
        <taxon>Cyanophyceae</taxon>
        <taxon>Oscillatoriophycideae</taxon>
        <taxon>Oscillatoriales</taxon>
    </lineage>
</organism>